<gene>
    <name evidence="6" type="ORF">ABID52_003844</name>
</gene>
<protein>
    <recommendedName>
        <fullName evidence="3">Nuclease SbcCD subunit C</fullName>
    </recommendedName>
</protein>
<dbReference type="GO" id="GO:0004527">
    <property type="term" value="F:exonuclease activity"/>
    <property type="evidence" value="ECO:0007669"/>
    <property type="project" value="UniProtKB-KW"/>
</dbReference>
<keyword evidence="6" id="KW-0378">Hydrolase</keyword>
<comment type="similarity">
    <text evidence="1">Belongs to the SMC family. SbcC subfamily.</text>
</comment>
<evidence type="ECO:0000256" key="2">
    <source>
        <dbReference type="ARBA" id="ARBA00011322"/>
    </source>
</evidence>
<name>A0ABV2LNT0_9BACL</name>
<dbReference type="PANTHER" id="PTHR32114:SF2">
    <property type="entry name" value="ABC TRANSPORTER ABCH.3"/>
    <property type="match status" value="1"/>
</dbReference>
<keyword evidence="6" id="KW-0269">Exonuclease</keyword>
<evidence type="ECO:0000256" key="1">
    <source>
        <dbReference type="ARBA" id="ARBA00006930"/>
    </source>
</evidence>
<evidence type="ECO:0000256" key="4">
    <source>
        <dbReference type="SAM" id="Coils"/>
    </source>
</evidence>
<dbReference type="InterPro" id="IPR027417">
    <property type="entry name" value="P-loop_NTPase"/>
</dbReference>
<dbReference type="Proteomes" id="UP001549097">
    <property type="component" value="Unassembled WGS sequence"/>
</dbReference>
<feature type="domain" description="Rad50/SbcC-type AAA" evidence="5">
    <location>
        <begin position="5"/>
        <end position="223"/>
    </location>
</feature>
<dbReference type="PANTHER" id="PTHR32114">
    <property type="entry name" value="ABC TRANSPORTER ABCH.3"/>
    <property type="match status" value="1"/>
</dbReference>
<dbReference type="InterPro" id="IPR038729">
    <property type="entry name" value="Rad50/SbcC_AAA"/>
</dbReference>
<proteinExistence type="inferred from homology"/>
<keyword evidence="4" id="KW-0175">Coiled coil</keyword>
<dbReference type="Pfam" id="PF13476">
    <property type="entry name" value="AAA_23"/>
    <property type="match status" value="1"/>
</dbReference>
<dbReference type="Gene3D" id="3.40.50.300">
    <property type="entry name" value="P-loop containing nucleotide triphosphate hydrolases"/>
    <property type="match status" value="2"/>
</dbReference>
<dbReference type="RefSeq" id="WP_198769296.1">
    <property type="nucleotide sequence ID" value="NZ_JAEACF010000003.1"/>
</dbReference>
<evidence type="ECO:0000259" key="5">
    <source>
        <dbReference type="Pfam" id="PF13476"/>
    </source>
</evidence>
<feature type="coiled-coil region" evidence="4">
    <location>
        <begin position="522"/>
        <end position="577"/>
    </location>
</feature>
<sequence length="975" mass="114715">MFIQKIILDNFRIFRGRHEFDFSYKKVVVVEGPNGHGKSTIFDAINWVISGKISRYVGSSEHQQFNYIINSDAYSLGLDEASVEIYFNNQEEVVIKRTVKANGSTKLFINGHRFGIRDGQKEIVRLLVNEKVINDTNLFDSIDLPSFIESTLILSQENLEEFVRGNKPTQRYSKLEQILGLTRYGQDFKDYLQVLKKECLTQYDDILLKEKNIKHEQELLNVQYKQKSLQNERNGNKPESKIIDELNTFFSSSMESFEQLNKNEEFFEITINEYEVLKKYIEEIDDKLKRLVDLKFEIQQKEININDIEFNKKIANLHNEISILQIEKVKREGGIEKANSIKEKLNKIAQTNAYLDIKKIEKEKIDIDIKNLIEKLKVISKNLEIDYASLVLKKITDFIEEFRENSTLLDSLLEKSLILENENREFNLIKEKRIIREQNDKNIQLIKDLEKGIEDTENDIFNLTKQKKTNLDSQIYALIHEVQIHLINSNEQKCLVCGGSYNNSEELKNSIRIQLDNSNELLNGFEKKINKYKVSKNELNIKLDVAKQESMVTQEKLNNLNNELVNLKDKTVNMRLQNSISLEDPQLIRKEIVKAQKYKNNNQNKYKGFIEINKILVELNNLKFKRKGIYEEEENAINQHRSYKDFVRKENKLQLKFNKIDSYLSLAHLKVQEYNKKTYEFRQHIQDMEREIQLLNKIKNELENSLNYKLNLDSKEILNVIIENISLFEKRKFEARNLLVTIGDYLNDIELRELQIKIKSFNQKNLILQKQIHQYLTMDNQLKNLLAYHTQEQSSLVNEYLNGLSLTINNYFRQISPHSYFNYINLVTRKNELFVLLKDNQFENDDIEENIDDSVNASLTLSAAQSTILAMSIFLALNKSQNWSKLNLIGIDDPFQNLDDINAYSFIDVMANLISLENRQILISTHDSDFAKLSIRKMNLNPNEYAYVKIQSYTRDAIEIQLEQYKSLEDKRMSF</sequence>
<dbReference type="EMBL" id="JBEPMP010000003">
    <property type="protein sequence ID" value="MET3730225.1"/>
    <property type="molecule type" value="Genomic_DNA"/>
</dbReference>
<comment type="caution">
    <text evidence="6">The sequence shown here is derived from an EMBL/GenBank/DDBJ whole genome shotgun (WGS) entry which is preliminary data.</text>
</comment>
<dbReference type="SUPFAM" id="SSF52540">
    <property type="entry name" value="P-loop containing nucleoside triphosphate hydrolases"/>
    <property type="match status" value="1"/>
</dbReference>
<comment type="subunit">
    <text evidence="2">Heterodimer of SbcC and SbcD.</text>
</comment>
<keyword evidence="6" id="KW-0540">Nuclease</keyword>
<organism evidence="6 7">
    <name type="scientific">Fictibacillus halophilus</name>
    <dbReference type="NCBI Taxonomy" id="1610490"/>
    <lineage>
        <taxon>Bacteria</taxon>
        <taxon>Bacillati</taxon>
        <taxon>Bacillota</taxon>
        <taxon>Bacilli</taxon>
        <taxon>Bacillales</taxon>
        <taxon>Fictibacillaceae</taxon>
        <taxon>Fictibacillus</taxon>
    </lineage>
</organism>
<reference evidence="6 7" key="1">
    <citation type="submission" date="2024-06" db="EMBL/GenBank/DDBJ databases">
        <title>Genomic Encyclopedia of Type Strains, Phase IV (KMG-IV): sequencing the most valuable type-strain genomes for metagenomic binning, comparative biology and taxonomic classification.</title>
        <authorList>
            <person name="Goeker M."/>
        </authorList>
    </citation>
    <scope>NUCLEOTIDE SEQUENCE [LARGE SCALE GENOMIC DNA]</scope>
    <source>
        <strain evidence="6 7">DSM 100124</strain>
    </source>
</reference>
<evidence type="ECO:0000313" key="6">
    <source>
        <dbReference type="EMBL" id="MET3730225.1"/>
    </source>
</evidence>
<keyword evidence="7" id="KW-1185">Reference proteome</keyword>
<evidence type="ECO:0000256" key="3">
    <source>
        <dbReference type="ARBA" id="ARBA00013368"/>
    </source>
</evidence>
<accession>A0ABV2LNT0</accession>
<evidence type="ECO:0000313" key="7">
    <source>
        <dbReference type="Proteomes" id="UP001549097"/>
    </source>
</evidence>